<evidence type="ECO:0000259" key="1">
    <source>
        <dbReference type="PROSITE" id="PS50235"/>
    </source>
</evidence>
<name>A0A9Q0LW36_ANAIG</name>
<dbReference type="Pfam" id="PF00443">
    <property type="entry name" value="UCH"/>
    <property type="match status" value="1"/>
</dbReference>
<protein>
    <submittedName>
        <fullName evidence="2">Ubiquitin carboxyl-terminal hydrolase</fullName>
    </submittedName>
</protein>
<dbReference type="GO" id="GO:0004843">
    <property type="term" value="F:cysteine-type deubiquitinase activity"/>
    <property type="evidence" value="ECO:0007669"/>
    <property type="project" value="InterPro"/>
</dbReference>
<keyword evidence="2" id="KW-0378">Hydrolase</keyword>
<comment type="caution">
    <text evidence="2">The sequence shown here is derived from an EMBL/GenBank/DDBJ whole genome shotgun (WGS) entry which is preliminary data.</text>
</comment>
<dbReference type="GO" id="GO:0016579">
    <property type="term" value="P:protein deubiquitination"/>
    <property type="evidence" value="ECO:0007669"/>
    <property type="project" value="InterPro"/>
</dbReference>
<dbReference type="SUPFAM" id="SSF54001">
    <property type="entry name" value="Cysteine proteinases"/>
    <property type="match status" value="1"/>
</dbReference>
<proteinExistence type="predicted"/>
<dbReference type="PROSITE" id="PS50235">
    <property type="entry name" value="USP_3"/>
    <property type="match status" value="1"/>
</dbReference>
<dbReference type="OrthoDB" id="27652at2759"/>
<dbReference type="AlphaFoldDB" id="A0A9Q0LW36"/>
<gene>
    <name evidence="2" type="ORF">M0811_14366</name>
</gene>
<sequence length="222" mass="26490">MSLIEMIQQETKDFLEDPDLTQEELEKGNQNMSICNMFQGEFFITITCDDCGEQINFRNEFQCLDIALIKQKNISSNQLLEIYFTPSLMIGENAWICSKCDEQNASFHSFKISKIPEILVIYFKRLEYDPIKKVNFKNSLAIIPNEFLDLSSFLQDPLENPTYSLFGIIFHQKKEDFAHFFSFCKREMDRTWWEFNDGYQPILQNPFKFSEDIQFLFYHRNY</sequence>
<dbReference type="InterPro" id="IPR050185">
    <property type="entry name" value="Ub_carboxyl-term_hydrolase"/>
</dbReference>
<accession>A0A9Q0LW36</accession>
<dbReference type="CDD" id="cd02257">
    <property type="entry name" value="Peptidase_C19"/>
    <property type="match status" value="1"/>
</dbReference>
<dbReference type="InterPro" id="IPR028889">
    <property type="entry name" value="USP"/>
</dbReference>
<dbReference type="InterPro" id="IPR038765">
    <property type="entry name" value="Papain-like_cys_pep_sf"/>
</dbReference>
<dbReference type="InterPro" id="IPR001394">
    <property type="entry name" value="Peptidase_C19_UCH"/>
</dbReference>
<dbReference type="Gene3D" id="3.90.70.10">
    <property type="entry name" value="Cysteine proteinases"/>
    <property type="match status" value="1"/>
</dbReference>
<dbReference type="EMBL" id="JAPDFW010000024">
    <property type="protein sequence ID" value="KAJ5079624.1"/>
    <property type="molecule type" value="Genomic_DNA"/>
</dbReference>
<evidence type="ECO:0000313" key="3">
    <source>
        <dbReference type="Proteomes" id="UP001149090"/>
    </source>
</evidence>
<dbReference type="PANTHER" id="PTHR21646">
    <property type="entry name" value="UBIQUITIN CARBOXYL-TERMINAL HYDROLASE"/>
    <property type="match status" value="1"/>
</dbReference>
<dbReference type="Proteomes" id="UP001149090">
    <property type="component" value="Unassembled WGS sequence"/>
</dbReference>
<evidence type="ECO:0000313" key="2">
    <source>
        <dbReference type="EMBL" id="KAJ5079624.1"/>
    </source>
</evidence>
<dbReference type="PANTHER" id="PTHR21646:SF46">
    <property type="entry name" value="UBIQUITIN CARBOXYL-TERMINAL HYDROLASE"/>
    <property type="match status" value="1"/>
</dbReference>
<reference evidence="2" key="1">
    <citation type="submission" date="2022-10" db="EMBL/GenBank/DDBJ databases">
        <title>Novel sulphate-reducing endosymbionts in the free-living metamonad Anaeramoeba.</title>
        <authorList>
            <person name="Jerlstrom-Hultqvist J."/>
            <person name="Cepicka I."/>
            <person name="Gallot-Lavallee L."/>
            <person name="Salas-Leiva D."/>
            <person name="Curtis B.A."/>
            <person name="Zahonova K."/>
            <person name="Pipaliya S."/>
            <person name="Dacks J."/>
            <person name="Roger A.J."/>
        </authorList>
    </citation>
    <scope>NUCLEOTIDE SEQUENCE</scope>
    <source>
        <strain evidence="2">BMAN</strain>
    </source>
</reference>
<keyword evidence="3" id="KW-1185">Reference proteome</keyword>
<feature type="domain" description="USP" evidence="1">
    <location>
        <begin position="1"/>
        <end position="221"/>
    </location>
</feature>
<organism evidence="2 3">
    <name type="scientific">Anaeramoeba ignava</name>
    <name type="common">Anaerobic marine amoeba</name>
    <dbReference type="NCBI Taxonomy" id="1746090"/>
    <lineage>
        <taxon>Eukaryota</taxon>
        <taxon>Metamonada</taxon>
        <taxon>Anaeramoebidae</taxon>
        <taxon>Anaeramoeba</taxon>
    </lineage>
</organism>